<dbReference type="PANTHER" id="PTHR43668:SF2">
    <property type="entry name" value="ALLANTOINASE"/>
    <property type="match status" value="1"/>
</dbReference>
<evidence type="ECO:0000256" key="4">
    <source>
        <dbReference type="ARBA" id="ARBA00010286"/>
    </source>
</evidence>
<dbReference type="InterPro" id="IPR017593">
    <property type="entry name" value="Allantoinase"/>
</dbReference>
<dbReference type="RefSeq" id="WP_344369599.1">
    <property type="nucleotide sequence ID" value="NZ_BAAAPW010000001.1"/>
</dbReference>
<comment type="function">
    <text evidence="2">Catalyzes the reversible cyclization of carbamoyl aspartate to dihydroorotate.</text>
</comment>
<evidence type="ECO:0000256" key="2">
    <source>
        <dbReference type="ARBA" id="ARBA00002368"/>
    </source>
</evidence>
<dbReference type="EMBL" id="BAAAPW010000001">
    <property type="protein sequence ID" value="GAA2026965.1"/>
    <property type="molecule type" value="Genomic_DNA"/>
</dbReference>
<reference evidence="13" key="1">
    <citation type="journal article" date="2019" name="Int. J. Syst. Evol. Microbiol.">
        <title>The Global Catalogue of Microorganisms (GCM) 10K type strain sequencing project: providing services to taxonomists for standard genome sequencing and annotation.</title>
        <authorList>
            <consortium name="The Broad Institute Genomics Platform"/>
            <consortium name="The Broad Institute Genome Sequencing Center for Infectious Disease"/>
            <person name="Wu L."/>
            <person name="Ma J."/>
        </authorList>
    </citation>
    <scope>NUCLEOTIDE SEQUENCE [LARGE SCALE GENOMIC DNA]</scope>
    <source>
        <strain evidence="13">JCM 15672</strain>
    </source>
</reference>
<keyword evidence="9" id="KW-0378">Hydrolase</keyword>
<evidence type="ECO:0000256" key="8">
    <source>
        <dbReference type="ARBA" id="ARBA00022723"/>
    </source>
</evidence>
<dbReference type="SUPFAM" id="SSF51556">
    <property type="entry name" value="Metallo-dependent hydrolases"/>
    <property type="match status" value="1"/>
</dbReference>
<dbReference type="Proteomes" id="UP001501196">
    <property type="component" value="Unassembled WGS sequence"/>
</dbReference>
<dbReference type="Gene3D" id="3.20.20.140">
    <property type="entry name" value="Metal-dependent hydrolases"/>
    <property type="match status" value="1"/>
</dbReference>
<gene>
    <name evidence="12" type="primary">allB_1</name>
    <name evidence="12" type="ORF">GCM10009819_07800</name>
</gene>
<comment type="caution">
    <text evidence="12">The sequence shown here is derived from an EMBL/GenBank/DDBJ whole genome shotgun (WGS) entry which is preliminary data.</text>
</comment>
<comment type="similarity">
    <text evidence="5">Belongs to the metallo-dependent hydrolases superfamily. Allantoinase family.</text>
</comment>
<name>A0ABP5FHT4_9MICO</name>
<evidence type="ECO:0000313" key="13">
    <source>
        <dbReference type="Proteomes" id="UP001501196"/>
    </source>
</evidence>
<keyword evidence="13" id="KW-1185">Reference proteome</keyword>
<comment type="subunit">
    <text evidence="6">Homotetramer.</text>
</comment>
<comment type="pathway">
    <text evidence="3">Nitrogen metabolism; (S)-allantoin degradation; allantoate from (S)-allantoin: step 1/1.</text>
</comment>
<evidence type="ECO:0000256" key="1">
    <source>
        <dbReference type="ARBA" id="ARBA00001947"/>
    </source>
</evidence>
<evidence type="ECO:0000256" key="3">
    <source>
        <dbReference type="ARBA" id="ARBA00004968"/>
    </source>
</evidence>
<dbReference type="EC" id="3.5.2.5" evidence="7"/>
<keyword evidence="10" id="KW-0862">Zinc</keyword>
<dbReference type="Pfam" id="PF01979">
    <property type="entry name" value="Amidohydro_1"/>
    <property type="match status" value="1"/>
</dbReference>
<comment type="cofactor">
    <cofactor evidence="1">
        <name>Zn(2+)</name>
        <dbReference type="ChEBI" id="CHEBI:29105"/>
    </cofactor>
</comment>
<dbReference type="NCBIfam" id="TIGR03178">
    <property type="entry name" value="allantoinase"/>
    <property type="match status" value="1"/>
</dbReference>
<evidence type="ECO:0000256" key="6">
    <source>
        <dbReference type="ARBA" id="ARBA00011881"/>
    </source>
</evidence>
<evidence type="ECO:0000313" key="12">
    <source>
        <dbReference type="EMBL" id="GAA2026965.1"/>
    </source>
</evidence>
<dbReference type="InterPro" id="IPR002195">
    <property type="entry name" value="Dihydroorotase_CS"/>
</dbReference>
<dbReference type="PANTHER" id="PTHR43668">
    <property type="entry name" value="ALLANTOINASE"/>
    <property type="match status" value="1"/>
</dbReference>
<dbReference type="InterPro" id="IPR032466">
    <property type="entry name" value="Metal_Hydrolase"/>
</dbReference>
<protein>
    <recommendedName>
        <fullName evidence="7">allantoinase</fullName>
        <ecNumber evidence="7">3.5.2.5</ecNumber>
    </recommendedName>
</protein>
<evidence type="ECO:0000259" key="11">
    <source>
        <dbReference type="Pfam" id="PF01979"/>
    </source>
</evidence>
<dbReference type="PROSITE" id="PS00482">
    <property type="entry name" value="DIHYDROOROTASE_1"/>
    <property type="match status" value="1"/>
</dbReference>
<proteinExistence type="inferred from homology"/>
<evidence type="ECO:0000256" key="7">
    <source>
        <dbReference type="ARBA" id="ARBA00012863"/>
    </source>
</evidence>
<organism evidence="12 13">
    <name type="scientific">Agromyces tropicus</name>
    <dbReference type="NCBI Taxonomy" id="555371"/>
    <lineage>
        <taxon>Bacteria</taxon>
        <taxon>Bacillati</taxon>
        <taxon>Actinomycetota</taxon>
        <taxon>Actinomycetes</taxon>
        <taxon>Micrococcales</taxon>
        <taxon>Microbacteriaceae</taxon>
        <taxon>Agromyces</taxon>
    </lineage>
</organism>
<accession>A0ABP5FHT4</accession>
<dbReference type="InterPro" id="IPR011059">
    <property type="entry name" value="Metal-dep_hydrolase_composite"/>
</dbReference>
<comment type="similarity">
    <text evidence="4">Belongs to the metallo-dependent hydrolases superfamily. DHOase family. Class I DHOase subfamily.</text>
</comment>
<keyword evidence="8" id="KW-0479">Metal-binding</keyword>
<evidence type="ECO:0000256" key="9">
    <source>
        <dbReference type="ARBA" id="ARBA00022801"/>
    </source>
</evidence>
<sequence>MTSPASIAARRAFVQGAWRAATVEIDGGLVTAVSGFRDTADVVLPGHEVLLPGLVDSHVHLNDPGREWEGFASGTASAAAGGVTTLLDMPLNSAPVTTTLAALALKRAAAAASGLAVDVGYWGGAIPGNLGFLRDLAESGVAGFKCFLAPSGIDEFRELDAGELMDAMTEAAALDRPILVHAEHPAHLLEHEGPIGPDHRRFEATRPPASEQKAVRLVIDAARTTGARAHIVHLSDAGVLPLIREAKANGVRMTVETCPHYLTLVSSDVPSGATEYKCCPPIRDAGNRDALWAGLVDGTIDAVVSDHSPASVALKRPDSGDFGAAWGGISGLQTGIVTVWTEARRRGINLEHVVPWFTTGVARVAGLERVGTIEAGTPAHLVRFDPDVEWSIDAERLLYRQPLSPWHGARVRGAVMATYVRGHLTYTRDAGVRDPRLGREVLIGADGARRG</sequence>
<dbReference type="InterPro" id="IPR006680">
    <property type="entry name" value="Amidohydro-rel"/>
</dbReference>
<evidence type="ECO:0000256" key="10">
    <source>
        <dbReference type="ARBA" id="ARBA00022833"/>
    </source>
</evidence>
<dbReference type="SUPFAM" id="SSF51338">
    <property type="entry name" value="Composite domain of metallo-dependent hydrolases"/>
    <property type="match status" value="1"/>
</dbReference>
<feature type="domain" description="Amidohydrolase-related" evidence="11">
    <location>
        <begin position="49"/>
        <end position="423"/>
    </location>
</feature>
<evidence type="ECO:0000256" key="5">
    <source>
        <dbReference type="ARBA" id="ARBA00010368"/>
    </source>
</evidence>
<dbReference type="InterPro" id="IPR050138">
    <property type="entry name" value="DHOase/Allantoinase_Hydrolase"/>
</dbReference>